<comment type="cofactor">
    <cofactor evidence="1">
        <name>NAD(+)</name>
        <dbReference type="ChEBI" id="CHEBI:57540"/>
    </cofactor>
</comment>
<keyword evidence="8 13" id="KW-0067">ATP-binding</keyword>
<keyword evidence="18" id="KW-1185">Reference proteome</keyword>
<dbReference type="InterPro" id="IPR005888">
    <property type="entry name" value="dTDP_Gluc_deHydtase"/>
</dbReference>
<evidence type="ECO:0000256" key="9">
    <source>
        <dbReference type="ARBA" id="ARBA00022989"/>
    </source>
</evidence>
<evidence type="ECO:0000259" key="16">
    <source>
        <dbReference type="PROSITE" id="PS50011"/>
    </source>
</evidence>
<accession>A0ABR2D1C9</accession>
<evidence type="ECO:0000256" key="3">
    <source>
        <dbReference type="ARBA" id="ARBA00022679"/>
    </source>
</evidence>
<dbReference type="InterPro" id="IPR036291">
    <property type="entry name" value="NAD(P)-bd_dom_sf"/>
</dbReference>
<gene>
    <name evidence="17" type="ORF">V6N12_054744</name>
</gene>
<comment type="subcellular location">
    <subcellularLocation>
        <location evidence="2">Membrane</location>
        <topology evidence="2">Single-pass membrane protein</topology>
    </subcellularLocation>
</comment>
<dbReference type="InterPro" id="IPR017441">
    <property type="entry name" value="Protein_kinase_ATP_BS"/>
</dbReference>
<keyword evidence="4" id="KW-0812">Transmembrane</keyword>
<evidence type="ECO:0000256" key="1">
    <source>
        <dbReference type="ARBA" id="ARBA00001911"/>
    </source>
</evidence>
<dbReference type="Pfam" id="PF04321">
    <property type="entry name" value="RmlD_sub_bind"/>
    <property type="match status" value="1"/>
</dbReference>
<keyword evidence="10" id="KW-0520">NAD</keyword>
<sequence>MPDPRQRLPLFGLMAAIALFLKPEACLARNLNNDCGSSMCGSVEIRNPFRLTTQPSRCGDHRYELECDSDNRTILVMKNGRFYVRNISYETRTATKFMYSDQGVVSYGRNFTSESYRMQAVDANLIISKDDNCSLPRNSFSFDEGDGCKVPYSLRTPYQMMYLVNCTTPMESSLYINASRCPTSSSKSHGFFFYFIPMENPAGEFDESCTIDAAVPIMVRNISGMSTSDIYQKLLLGFEIESDLGFRLTLGFCYEDRPFLLMLQSLLYALQTYADSFVHFLFNGPHIFQNTYYAPRSTNVLCVGATGGVILARYLLGMCCLLALVTHKWRRRHLSADDSIENFLKRQHGLMPIRYSFHEIKQMCSDFKEKLGEGGYGSVYKGRLRSGYLVAIKILGKAKANGQDFISEVATIGRIHHVNVVKLIGFCVEGSKQALVYDFMPNGSLDRIIFAEENKTNLSWRKMFDISLGVAQGIEYLHHGCDMQILHFDIKPHNILLDENFVPKVSDFGLAKLYSTDDSIVSLTAARGTIGYIAPELVYKNIGGVSYKADVYSFGMLLLEMVGRKKNLIAFVEQLSQIYFPSWIYGRYSQGEDIEMKDVTDDEKIMVKRMVITAFWCIQMKPTDRPSMRKVLEMLESDVEILRIPPKPFQLPCDISSEDQTSNIPTEDQTSPLLDSADKISLQIIIGFDMASYKPRNILITGAAGFIGCHVANRLVRNYPDYKIVVLDKLDYCSNLKNLNPSKVSPNFKFVAGDIGSADLVNYLLFTESIDTIMHFAAQTHVDNSFGNSFEFTKNNIYGTHVLLEACKVTGQIRRFIHVSTDEVYGETDEDAVVGNHEASQLLPSNPYSATKAGAEMLVMAYGRSYGLPVITTRGNNVYGPNQFPEKLIPKFILLAMRGKALPIHGDGSHVRSYLYCEDVAEAFEVILHKGEVGHVYNIGTKKERRVIDVAKDICKLFSMDPETSIEFVENRPFNDQRYFLDDQKLKNLGWSERVVWEDGLKKTIDWYTKHPNWWGDVSGALLPHPRMLMMPGGRRVDSEEPNGTTMRFDWFLFILFGSAMANHTPKNILITGAAGFIASHVANRLIRNYPDYKIVVLDKLDYCSNLKNLLPSKSSPNFKFVKGDIGSADLVNYLLITESIDTIMHFAAQTHVDNSFGNSFEFTKNNIYGTHVLLEACKVTGQIRRFIHVSTDEVYGETEEDAVVGNHEASQLLPTNPYSATKAGAEMLVMAYGRSYGLPVITTRGNNVYGPNQFPEKLIPKFILLAMRGKTLPIHGDGSNVRSYLYCEDVAEAFEVILHKGEVGHVYNIGTKKERRVIDVAKDICKLFSMDPETSIQFVENRPFNDQRYFLDDQKLKNLGWSERTVWEEGLKKTIEWYTQNPDWWGDVSGALLPHPRMLMMPGGRHFDSEEGKDSSYETGPNQTRMVVPTTKTSSSSQKPSLKFLIYGRTGWIGGLLGQLCEKQGIPFEFGRGRLEDRSSLMADIQNIKPTHVFNAAGVTGRPNVDWCESHKTETIRTNVAGTLTLADVCREHGLLMMNFATGCIFEYDTGHPEGSGIGYKEEDKPNFTGSFYSKTKAMVEELLKEYDNVCTLRVRMPISSDLNNPRNFITKISRYNKVVNIPNSMTVLDELLPISIEMAKRNLKGIWNFTNPGVVSHNEILEMYKAYIDPKFQWVNFTLEEQAKVIVAPRSNNEMDASKLKKEFPDLLSIKESLVKYVFEPNKRT</sequence>
<comment type="caution">
    <text evidence="17">The sequence shown here is derived from an EMBL/GenBank/DDBJ whole genome shotgun (WGS) entry which is preliminary data.</text>
</comment>
<keyword evidence="5 15" id="KW-0732">Signal</keyword>
<evidence type="ECO:0000256" key="15">
    <source>
        <dbReference type="SAM" id="SignalP"/>
    </source>
</evidence>
<dbReference type="PANTHER" id="PTHR43000">
    <property type="entry name" value="DTDP-D-GLUCOSE 4,6-DEHYDRATASE-RELATED"/>
    <property type="match status" value="1"/>
</dbReference>
<dbReference type="InterPro" id="IPR000719">
    <property type="entry name" value="Prot_kinase_dom"/>
</dbReference>
<keyword evidence="9" id="KW-1133">Transmembrane helix</keyword>
<feature type="compositionally biased region" description="Basic and acidic residues" evidence="14">
    <location>
        <begin position="1408"/>
        <end position="1417"/>
    </location>
</feature>
<dbReference type="Gene3D" id="3.40.50.720">
    <property type="entry name" value="NAD(P)-binding Rossmann-like Domain"/>
    <property type="match status" value="3"/>
</dbReference>
<dbReference type="InterPro" id="IPR029903">
    <property type="entry name" value="RmlD-like-bd"/>
</dbReference>
<dbReference type="Gene3D" id="3.30.200.20">
    <property type="entry name" value="Phosphorylase Kinase, domain 1"/>
    <property type="match status" value="1"/>
</dbReference>
<dbReference type="SUPFAM" id="SSF56112">
    <property type="entry name" value="Protein kinase-like (PK-like)"/>
    <property type="match status" value="1"/>
</dbReference>
<dbReference type="InterPro" id="IPR008271">
    <property type="entry name" value="Ser/Thr_kinase_AS"/>
</dbReference>
<feature type="binding site" evidence="13">
    <location>
        <position position="393"/>
    </location>
    <ligand>
        <name>ATP</name>
        <dbReference type="ChEBI" id="CHEBI:30616"/>
    </ligand>
</feature>
<organism evidence="17 18">
    <name type="scientific">Hibiscus sabdariffa</name>
    <name type="common">roselle</name>
    <dbReference type="NCBI Taxonomy" id="183260"/>
    <lineage>
        <taxon>Eukaryota</taxon>
        <taxon>Viridiplantae</taxon>
        <taxon>Streptophyta</taxon>
        <taxon>Embryophyta</taxon>
        <taxon>Tracheophyta</taxon>
        <taxon>Spermatophyta</taxon>
        <taxon>Magnoliopsida</taxon>
        <taxon>eudicotyledons</taxon>
        <taxon>Gunneridae</taxon>
        <taxon>Pentapetalae</taxon>
        <taxon>rosids</taxon>
        <taxon>malvids</taxon>
        <taxon>Malvales</taxon>
        <taxon>Malvaceae</taxon>
        <taxon>Malvoideae</taxon>
        <taxon>Hibiscus</taxon>
    </lineage>
</organism>
<name>A0ABR2D1C9_9ROSI</name>
<keyword evidence="12" id="KW-0456">Lyase</keyword>
<dbReference type="SUPFAM" id="SSF51735">
    <property type="entry name" value="NAD(P)-binding Rossmann-fold domains"/>
    <property type="match status" value="3"/>
</dbReference>
<protein>
    <recommendedName>
        <fullName evidence="16">Protein kinase domain-containing protein</fullName>
    </recommendedName>
</protein>
<dbReference type="Pfam" id="PF00069">
    <property type="entry name" value="Pkinase"/>
    <property type="match status" value="1"/>
</dbReference>
<dbReference type="InterPro" id="IPR011009">
    <property type="entry name" value="Kinase-like_dom_sf"/>
</dbReference>
<dbReference type="PROSITE" id="PS50011">
    <property type="entry name" value="PROTEIN_KINASE_DOM"/>
    <property type="match status" value="1"/>
</dbReference>
<dbReference type="InterPro" id="IPR016040">
    <property type="entry name" value="NAD(P)-bd_dom"/>
</dbReference>
<evidence type="ECO:0000256" key="11">
    <source>
        <dbReference type="ARBA" id="ARBA00023136"/>
    </source>
</evidence>
<evidence type="ECO:0000256" key="5">
    <source>
        <dbReference type="ARBA" id="ARBA00022729"/>
    </source>
</evidence>
<feature type="region of interest" description="Disordered" evidence="14">
    <location>
        <begin position="1408"/>
        <end position="1436"/>
    </location>
</feature>
<evidence type="ECO:0000256" key="8">
    <source>
        <dbReference type="ARBA" id="ARBA00022840"/>
    </source>
</evidence>
<dbReference type="SMART" id="SM00220">
    <property type="entry name" value="S_TKc"/>
    <property type="match status" value="1"/>
</dbReference>
<proteinExistence type="predicted"/>
<reference evidence="17 18" key="1">
    <citation type="journal article" date="2024" name="G3 (Bethesda)">
        <title>Genome assembly of Hibiscus sabdariffa L. provides insights into metabolisms of medicinal natural products.</title>
        <authorList>
            <person name="Kim T."/>
        </authorList>
    </citation>
    <scope>NUCLEOTIDE SEQUENCE [LARGE SCALE GENOMIC DNA]</scope>
    <source>
        <strain evidence="17">TK-2024</strain>
        <tissue evidence="17">Old leaves</tissue>
    </source>
</reference>
<evidence type="ECO:0000256" key="10">
    <source>
        <dbReference type="ARBA" id="ARBA00023027"/>
    </source>
</evidence>
<feature type="chain" id="PRO_5045792983" description="Protein kinase domain-containing protein" evidence="15">
    <location>
        <begin position="29"/>
        <end position="1727"/>
    </location>
</feature>
<evidence type="ECO:0000256" key="7">
    <source>
        <dbReference type="ARBA" id="ARBA00022777"/>
    </source>
</evidence>
<dbReference type="PROSITE" id="PS00107">
    <property type="entry name" value="PROTEIN_KINASE_ATP"/>
    <property type="match status" value="1"/>
</dbReference>
<keyword evidence="7" id="KW-0418">Kinase</keyword>
<dbReference type="Pfam" id="PF16363">
    <property type="entry name" value="GDP_Man_Dehyd"/>
    <property type="match status" value="2"/>
</dbReference>
<dbReference type="EMBL" id="JBBPBM010000038">
    <property type="protein sequence ID" value="KAK8527537.1"/>
    <property type="molecule type" value="Genomic_DNA"/>
</dbReference>
<evidence type="ECO:0000256" key="6">
    <source>
        <dbReference type="ARBA" id="ARBA00022741"/>
    </source>
</evidence>
<dbReference type="PROSITE" id="PS00108">
    <property type="entry name" value="PROTEIN_KINASE_ST"/>
    <property type="match status" value="1"/>
</dbReference>
<dbReference type="Gene3D" id="1.10.510.10">
    <property type="entry name" value="Transferase(Phosphotransferase) domain 1"/>
    <property type="match status" value="1"/>
</dbReference>
<dbReference type="CDD" id="cd05246">
    <property type="entry name" value="dTDP_GD_SDR_e"/>
    <property type="match status" value="2"/>
</dbReference>
<evidence type="ECO:0000256" key="14">
    <source>
        <dbReference type="SAM" id="MobiDB-lite"/>
    </source>
</evidence>
<evidence type="ECO:0000256" key="2">
    <source>
        <dbReference type="ARBA" id="ARBA00004167"/>
    </source>
</evidence>
<evidence type="ECO:0000313" key="18">
    <source>
        <dbReference type="Proteomes" id="UP001472677"/>
    </source>
</evidence>
<dbReference type="CDD" id="cd05254">
    <property type="entry name" value="dTDP_HR_like_SDR_e"/>
    <property type="match status" value="1"/>
</dbReference>
<dbReference type="CDD" id="cd14066">
    <property type="entry name" value="STKc_IRAK"/>
    <property type="match status" value="1"/>
</dbReference>
<feature type="domain" description="Protein kinase" evidence="16">
    <location>
        <begin position="365"/>
        <end position="642"/>
    </location>
</feature>
<keyword evidence="3" id="KW-0808">Transferase</keyword>
<evidence type="ECO:0000256" key="13">
    <source>
        <dbReference type="PROSITE-ProRule" id="PRU10141"/>
    </source>
</evidence>
<evidence type="ECO:0000256" key="12">
    <source>
        <dbReference type="ARBA" id="ARBA00023239"/>
    </source>
</evidence>
<evidence type="ECO:0000256" key="4">
    <source>
        <dbReference type="ARBA" id="ARBA00022692"/>
    </source>
</evidence>
<evidence type="ECO:0000313" key="17">
    <source>
        <dbReference type="EMBL" id="KAK8527537.1"/>
    </source>
</evidence>
<dbReference type="InterPro" id="IPR025287">
    <property type="entry name" value="WAK_GUB"/>
</dbReference>
<feature type="signal peptide" evidence="15">
    <location>
        <begin position="1"/>
        <end position="28"/>
    </location>
</feature>
<keyword evidence="6 13" id="KW-0547">Nucleotide-binding</keyword>
<keyword evidence="11" id="KW-0472">Membrane</keyword>
<dbReference type="Gene3D" id="3.90.25.10">
    <property type="entry name" value="UDP-galactose 4-epimerase, domain 1"/>
    <property type="match status" value="2"/>
</dbReference>
<dbReference type="Proteomes" id="UP001472677">
    <property type="component" value="Unassembled WGS sequence"/>
</dbReference>
<dbReference type="Pfam" id="PF13947">
    <property type="entry name" value="GUB_WAK_bind"/>
    <property type="match status" value="1"/>
</dbReference>